<feature type="transmembrane region" description="Helical" evidence="1">
    <location>
        <begin position="122"/>
        <end position="141"/>
    </location>
</feature>
<reference evidence="2" key="1">
    <citation type="submission" date="2022-04" db="EMBL/GenBank/DDBJ databases">
        <title>A functionally conserved STORR gene fusion in Papaver species that diverged 16.8 million years ago.</title>
        <authorList>
            <person name="Catania T."/>
        </authorList>
    </citation>
    <scope>NUCLEOTIDE SEQUENCE</scope>
    <source>
        <strain evidence="2">S-188037</strain>
    </source>
</reference>
<proteinExistence type="predicted"/>
<feature type="non-terminal residue" evidence="2">
    <location>
        <position position="183"/>
    </location>
</feature>
<keyword evidence="1" id="KW-0812">Transmembrane</keyword>
<name>A0AAD4S576_9MAGN</name>
<evidence type="ECO:0000313" key="3">
    <source>
        <dbReference type="Proteomes" id="UP001202328"/>
    </source>
</evidence>
<keyword evidence="1" id="KW-1133">Transmembrane helix</keyword>
<evidence type="ECO:0000313" key="2">
    <source>
        <dbReference type="EMBL" id="KAI3863908.1"/>
    </source>
</evidence>
<dbReference type="EMBL" id="JAJJMB010014022">
    <property type="protein sequence ID" value="KAI3863908.1"/>
    <property type="molecule type" value="Genomic_DNA"/>
</dbReference>
<sequence length="183" mass="21005">MSNIATDKLLTKSNLAIQLLIGAFDKKTSKFKFGDKETAFECSLEPRDFAIMFKIRRVTESEELKKLLKQKNGPEPAAWLKNKFRPEKDADISEKIMKAEIERKLKDAAKDESDPQHFVRLFAMWLCTIFFFTYAGATGLAKKWLPHILNMDKVSWPDHIVEYLLKYIGKQKGSVTGCTTLLP</sequence>
<accession>A0AAD4S576</accession>
<dbReference type="AlphaFoldDB" id="A0AAD4S576"/>
<evidence type="ECO:0000256" key="1">
    <source>
        <dbReference type="SAM" id="Phobius"/>
    </source>
</evidence>
<gene>
    <name evidence="2" type="ORF">MKW98_031500</name>
</gene>
<organism evidence="2 3">
    <name type="scientific">Papaver atlanticum</name>
    <dbReference type="NCBI Taxonomy" id="357466"/>
    <lineage>
        <taxon>Eukaryota</taxon>
        <taxon>Viridiplantae</taxon>
        <taxon>Streptophyta</taxon>
        <taxon>Embryophyta</taxon>
        <taxon>Tracheophyta</taxon>
        <taxon>Spermatophyta</taxon>
        <taxon>Magnoliopsida</taxon>
        <taxon>Ranunculales</taxon>
        <taxon>Papaveraceae</taxon>
        <taxon>Papaveroideae</taxon>
        <taxon>Papaver</taxon>
    </lineage>
</organism>
<protein>
    <submittedName>
        <fullName evidence="2">Uncharacterized protein</fullName>
    </submittedName>
</protein>
<comment type="caution">
    <text evidence="2">The sequence shown here is derived from an EMBL/GenBank/DDBJ whole genome shotgun (WGS) entry which is preliminary data.</text>
</comment>
<keyword evidence="1" id="KW-0472">Membrane</keyword>
<keyword evidence="3" id="KW-1185">Reference proteome</keyword>
<dbReference type="Proteomes" id="UP001202328">
    <property type="component" value="Unassembled WGS sequence"/>
</dbReference>